<dbReference type="KEGG" id="trc:DYE49_10505"/>
<evidence type="ECO:0000313" key="10">
    <source>
        <dbReference type="Proteomes" id="UP000578697"/>
    </source>
</evidence>
<evidence type="ECO:0000313" key="9">
    <source>
        <dbReference type="EMBL" id="QOS40860.1"/>
    </source>
</evidence>
<reference evidence="9 11" key="1">
    <citation type="submission" date="2018-08" db="EMBL/GenBank/DDBJ databases">
        <title>The first complete genome of Treponema rectale (CHPAT), a commensal spirochete of the bovine rectum.</title>
        <authorList>
            <person name="Staton G.J."/>
            <person name="Clegg S.R."/>
            <person name="Carter S.D."/>
            <person name="Radford A.D."/>
            <person name="Darby A."/>
            <person name="Hall N."/>
            <person name="Birtles R.J."/>
            <person name="Evans N.J."/>
        </authorList>
    </citation>
    <scope>NUCLEOTIDE SEQUENCE [LARGE SCALE GENOMIC DNA]</scope>
    <source>
        <strain evidence="9 11">CHPA</strain>
    </source>
</reference>
<dbReference type="RefSeq" id="WP_184652668.1">
    <property type="nucleotide sequence ID" value="NZ_JACHFR010000002.1"/>
</dbReference>
<dbReference type="AlphaFoldDB" id="A0A840SES5"/>
<dbReference type="PANTHER" id="PTHR32089:SF112">
    <property type="entry name" value="LYSOZYME-LIKE PROTEIN-RELATED"/>
    <property type="match status" value="1"/>
</dbReference>
<dbReference type="Proteomes" id="UP000593591">
    <property type="component" value="Chromosome"/>
</dbReference>
<dbReference type="SMART" id="SM00283">
    <property type="entry name" value="MA"/>
    <property type="match status" value="1"/>
</dbReference>
<keyword evidence="5" id="KW-0472">Membrane</keyword>
<evidence type="ECO:0000256" key="2">
    <source>
        <dbReference type="ARBA" id="ARBA00029447"/>
    </source>
</evidence>
<dbReference type="InterPro" id="IPR003660">
    <property type="entry name" value="HAMP_dom"/>
</dbReference>
<dbReference type="Pfam" id="PF00015">
    <property type="entry name" value="MCPsignal"/>
    <property type="match status" value="1"/>
</dbReference>
<dbReference type="GO" id="GO:0007165">
    <property type="term" value="P:signal transduction"/>
    <property type="evidence" value="ECO:0007669"/>
    <property type="project" value="UniProtKB-KW"/>
</dbReference>
<protein>
    <submittedName>
        <fullName evidence="8">Methyl-accepting chemotaxis protein</fullName>
    </submittedName>
</protein>
<feature type="domain" description="Methyl-accepting transducer" evidence="6">
    <location>
        <begin position="322"/>
        <end position="544"/>
    </location>
</feature>
<dbReference type="EMBL" id="JACHFR010000002">
    <property type="protein sequence ID" value="MBB5219255.1"/>
    <property type="molecule type" value="Genomic_DNA"/>
</dbReference>
<sequence length="608" mass="66414">MKQTLKKLSLRKRFVGVFAGLIIVATTLLSVIAVRIIKVTVHSQASAQSSAIAENAVRKIDGDAFERFSKSIDEQDPYFESTRQELLRIKEAVDCEYLYTMYRRGSTWYYVIDGSCDPSDYENYSVPGSEEDVSSWGKAPFKAYDEGVPAVSDFENQDGWGWTISSYYPIKNSMGSVVGIVGCDIGVDTIVEDMNRHIMQLAVIDIFIVLLGGILIYVFSRAMFKPMKDISDSMENIASGKADLTERLPEKGGKELVVLAHNCNSVISSLASLVSNLQEHSSVLSSTGSEMSDRTNLNIESINASFDSVSNIDQKIKVQSEKVQLIADSIIAVENEINGLKEKLNYQADAINESTSAADEISKNIKSVNEIVDNITSDYERLETEAEDGKKNQLTVTENVAQIAQQSKNLNEANAAIARIASQTNLLAMNAAIEAAHAGEAGKGFGVVADEIRSLAETSSRQSKQIKSLLDDVTKSIEQIVASSDISASSFENVTDRIVKMSVLMKQVQSAMTEENESVKNILTTVDTLNSTTESIAEASEQMQSESGKLFKEIEELKDIAEQTHAESAVVSENMNEMRASAESVSESAQKNQKATGAVIDMITGFKV</sequence>
<feature type="domain" description="HAMP" evidence="7">
    <location>
        <begin position="221"/>
        <end position="275"/>
    </location>
</feature>
<evidence type="ECO:0000313" key="11">
    <source>
        <dbReference type="Proteomes" id="UP000593591"/>
    </source>
</evidence>
<keyword evidence="4" id="KW-0175">Coiled coil</keyword>
<dbReference type="Proteomes" id="UP000578697">
    <property type="component" value="Unassembled WGS sequence"/>
</dbReference>
<feature type="coiled-coil region" evidence="4">
    <location>
        <begin position="365"/>
        <end position="423"/>
    </location>
</feature>
<comment type="similarity">
    <text evidence="2">Belongs to the methyl-accepting chemotaxis (MCP) protein family.</text>
</comment>
<dbReference type="PANTHER" id="PTHR32089">
    <property type="entry name" value="METHYL-ACCEPTING CHEMOTAXIS PROTEIN MCPB"/>
    <property type="match status" value="1"/>
</dbReference>
<keyword evidence="10" id="KW-1185">Reference proteome</keyword>
<dbReference type="CDD" id="cd06225">
    <property type="entry name" value="HAMP"/>
    <property type="match status" value="1"/>
</dbReference>
<evidence type="ECO:0000259" key="6">
    <source>
        <dbReference type="PROSITE" id="PS50111"/>
    </source>
</evidence>
<gene>
    <name evidence="9" type="ORF">DYE49_10505</name>
    <name evidence="8" type="ORF">HNP77_001624</name>
</gene>
<dbReference type="InterPro" id="IPR004089">
    <property type="entry name" value="MCPsignal_dom"/>
</dbReference>
<keyword evidence="5" id="KW-1133">Transmembrane helix</keyword>
<reference evidence="8 10" key="2">
    <citation type="submission" date="2020-08" db="EMBL/GenBank/DDBJ databases">
        <title>Genomic Encyclopedia of Type Strains, Phase IV (KMG-IV): sequencing the most valuable type-strain genomes for metagenomic binning, comparative biology and taxonomic classification.</title>
        <authorList>
            <person name="Goeker M."/>
        </authorList>
    </citation>
    <scope>NUCLEOTIDE SEQUENCE [LARGE SCALE GENOMIC DNA]</scope>
    <source>
        <strain evidence="8 10">DSM 103679</strain>
    </source>
</reference>
<dbReference type="SMART" id="SM00304">
    <property type="entry name" value="HAMP"/>
    <property type="match status" value="2"/>
</dbReference>
<dbReference type="Gene3D" id="1.10.287.950">
    <property type="entry name" value="Methyl-accepting chemotaxis protein"/>
    <property type="match status" value="1"/>
</dbReference>
<dbReference type="EMBL" id="CP031517">
    <property type="protein sequence ID" value="QOS40860.1"/>
    <property type="molecule type" value="Genomic_DNA"/>
</dbReference>
<accession>A0A840SES5</accession>
<keyword evidence="1 3" id="KW-0807">Transducer</keyword>
<evidence type="ECO:0000256" key="4">
    <source>
        <dbReference type="SAM" id="Coils"/>
    </source>
</evidence>
<evidence type="ECO:0000256" key="5">
    <source>
        <dbReference type="SAM" id="Phobius"/>
    </source>
</evidence>
<organism evidence="8 10">
    <name type="scientific">Treponema rectale</name>
    <dbReference type="NCBI Taxonomy" id="744512"/>
    <lineage>
        <taxon>Bacteria</taxon>
        <taxon>Pseudomonadati</taxon>
        <taxon>Spirochaetota</taxon>
        <taxon>Spirochaetia</taxon>
        <taxon>Spirochaetales</taxon>
        <taxon>Treponemataceae</taxon>
        <taxon>Treponema</taxon>
    </lineage>
</organism>
<dbReference type="Gene3D" id="6.10.340.10">
    <property type="match status" value="1"/>
</dbReference>
<evidence type="ECO:0000313" key="8">
    <source>
        <dbReference type="EMBL" id="MBB5219255.1"/>
    </source>
</evidence>
<feature type="transmembrane region" description="Helical" evidence="5">
    <location>
        <begin position="198"/>
        <end position="219"/>
    </location>
</feature>
<dbReference type="SUPFAM" id="SSF58104">
    <property type="entry name" value="Methyl-accepting chemotaxis protein (MCP) signaling domain"/>
    <property type="match status" value="1"/>
</dbReference>
<dbReference type="Pfam" id="PF00672">
    <property type="entry name" value="HAMP"/>
    <property type="match status" value="1"/>
</dbReference>
<dbReference type="PROSITE" id="PS50111">
    <property type="entry name" value="CHEMOTAXIS_TRANSDUC_2"/>
    <property type="match status" value="1"/>
</dbReference>
<evidence type="ECO:0000256" key="3">
    <source>
        <dbReference type="PROSITE-ProRule" id="PRU00284"/>
    </source>
</evidence>
<evidence type="ECO:0000256" key="1">
    <source>
        <dbReference type="ARBA" id="ARBA00023224"/>
    </source>
</evidence>
<name>A0A840SES5_9SPIR</name>
<dbReference type="PROSITE" id="PS50885">
    <property type="entry name" value="HAMP"/>
    <property type="match status" value="1"/>
</dbReference>
<keyword evidence="5" id="KW-0812">Transmembrane</keyword>
<dbReference type="GO" id="GO:0016020">
    <property type="term" value="C:membrane"/>
    <property type="evidence" value="ECO:0007669"/>
    <property type="project" value="InterPro"/>
</dbReference>
<proteinExistence type="inferred from homology"/>
<evidence type="ECO:0000259" key="7">
    <source>
        <dbReference type="PROSITE" id="PS50885"/>
    </source>
</evidence>